<organism evidence="1 2">
    <name type="scientific">Mycena metata</name>
    <dbReference type="NCBI Taxonomy" id="1033252"/>
    <lineage>
        <taxon>Eukaryota</taxon>
        <taxon>Fungi</taxon>
        <taxon>Dikarya</taxon>
        <taxon>Basidiomycota</taxon>
        <taxon>Agaricomycotina</taxon>
        <taxon>Agaricomycetes</taxon>
        <taxon>Agaricomycetidae</taxon>
        <taxon>Agaricales</taxon>
        <taxon>Marasmiineae</taxon>
        <taxon>Mycenaceae</taxon>
        <taxon>Mycena</taxon>
    </lineage>
</organism>
<sequence>MSFIGRHLCALARRTTVSELSSVSSRVFAKKVFVWLEGAAGRYPAAKKIYEVGVKPAMLTQRVNDAKTKDGSPALFYAGAPVLDAFQAIGTVQMILEEQADRNVKGTEWSFAAQSTQNAVVHAVLNGLFGKAVGVRRPTVVAVMMGPPSPLLPLRWVLGSTPGGSLGSRPALIAARRNLMEGRLGRLFEAKALGRCAESLPSILLAAWLVSGGRLGSFSLELEVLFEPDDATGLPK</sequence>
<comment type="caution">
    <text evidence="1">The sequence shown here is derived from an EMBL/GenBank/DDBJ whole genome shotgun (WGS) entry which is preliminary data.</text>
</comment>
<protein>
    <submittedName>
        <fullName evidence="1">Uncharacterized protein</fullName>
    </submittedName>
</protein>
<dbReference type="Proteomes" id="UP001215598">
    <property type="component" value="Unassembled WGS sequence"/>
</dbReference>
<keyword evidence="2" id="KW-1185">Reference proteome</keyword>
<dbReference type="EMBL" id="JARKIB010000021">
    <property type="protein sequence ID" value="KAJ7767753.1"/>
    <property type="molecule type" value="Genomic_DNA"/>
</dbReference>
<evidence type="ECO:0000313" key="1">
    <source>
        <dbReference type="EMBL" id="KAJ7767753.1"/>
    </source>
</evidence>
<name>A0AAD7JPD2_9AGAR</name>
<evidence type="ECO:0000313" key="2">
    <source>
        <dbReference type="Proteomes" id="UP001215598"/>
    </source>
</evidence>
<accession>A0AAD7JPD2</accession>
<gene>
    <name evidence="1" type="ORF">B0H16DRAFT_1686697</name>
</gene>
<reference evidence="1" key="1">
    <citation type="submission" date="2023-03" db="EMBL/GenBank/DDBJ databases">
        <title>Massive genome expansion in bonnet fungi (Mycena s.s.) driven by repeated elements and novel gene families across ecological guilds.</title>
        <authorList>
            <consortium name="Lawrence Berkeley National Laboratory"/>
            <person name="Harder C.B."/>
            <person name="Miyauchi S."/>
            <person name="Viragh M."/>
            <person name="Kuo A."/>
            <person name="Thoen E."/>
            <person name="Andreopoulos B."/>
            <person name="Lu D."/>
            <person name="Skrede I."/>
            <person name="Drula E."/>
            <person name="Henrissat B."/>
            <person name="Morin E."/>
            <person name="Kohler A."/>
            <person name="Barry K."/>
            <person name="LaButti K."/>
            <person name="Morin E."/>
            <person name="Salamov A."/>
            <person name="Lipzen A."/>
            <person name="Mereny Z."/>
            <person name="Hegedus B."/>
            <person name="Baldrian P."/>
            <person name="Stursova M."/>
            <person name="Weitz H."/>
            <person name="Taylor A."/>
            <person name="Grigoriev I.V."/>
            <person name="Nagy L.G."/>
            <person name="Martin F."/>
            <person name="Kauserud H."/>
        </authorList>
    </citation>
    <scope>NUCLEOTIDE SEQUENCE</scope>
    <source>
        <strain evidence="1">CBHHK182m</strain>
    </source>
</reference>
<dbReference type="AlphaFoldDB" id="A0AAD7JPD2"/>
<proteinExistence type="predicted"/>